<feature type="compositionally biased region" description="Low complexity" evidence="1">
    <location>
        <begin position="306"/>
        <end position="317"/>
    </location>
</feature>
<feature type="compositionally biased region" description="Low complexity" evidence="1">
    <location>
        <begin position="825"/>
        <end position="835"/>
    </location>
</feature>
<evidence type="ECO:0000313" key="4">
    <source>
        <dbReference type="Proteomes" id="UP000789595"/>
    </source>
</evidence>
<gene>
    <name evidence="3" type="ORF">PECAL_2P04980</name>
</gene>
<feature type="region of interest" description="Disordered" evidence="1">
    <location>
        <begin position="1"/>
        <end position="51"/>
    </location>
</feature>
<reference evidence="3" key="1">
    <citation type="submission" date="2021-11" db="EMBL/GenBank/DDBJ databases">
        <authorList>
            <consortium name="Genoscope - CEA"/>
            <person name="William W."/>
        </authorList>
    </citation>
    <scope>NUCLEOTIDE SEQUENCE</scope>
</reference>
<feature type="compositionally biased region" description="Basic residues" evidence="1">
    <location>
        <begin position="30"/>
        <end position="39"/>
    </location>
</feature>
<evidence type="ECO:0000259" key="2">
    <source>
        <dbReference type="PROSITE" id="PS50235"/>
    </source>
</evidence>
<evidence type="ECO:0000256" key="1">
    <source>
        <dbReference type="SAM" id="MobiDB-lite"/>
    </source>
</evidence>
<feature type="region of interest" description="Disordered" evidence="1">
    <location>
        <begin position="1326"/>
        <end position="1345"/>
    </location>
</feature>
<dbReference type="InterPro" id="IPR018200">
    <property type="entry name" value="USP_CS"/>
</dbReference>
<feature type="region of interest" description="Disordered" evidence="1">
    <location>
        <begin position="290"/>
        <end position="320"/>
    </location>
</feature>
<dbReference type="EMBL" id="CAKKNE010000002">
    <property type="protein sequence ID" value="CAH0367476.1"/>
    <property type="molecule type" value="Genomic_DNA"/>
</dbReference>
<comment type="caution">
    <text evidence="3">The sequence shown here is derived from an EMBL/GenBank/DDBJ whole genome shotgun (WGS) entry which is preliminary data.</text>
</comment>
<feature type="compositionally biased region" description="Polar residues" evidence="1">
    <location>
        <begin position="871"/>
        <end position="883"/>
    </location>
</feature>
<dbReference type="PROSITE" id="PS50235">
    <property type="entry name" value="USP_3"/>
    <property type="match status" value="1"/>
</dbReference>
<feature type="compositionally biased region" description="Basic and acidic residues" evidence="1">
    <location>
        <begin position="574"/>
        <end position="592"/>
    </location>
</feature>
<feature type="compositionally biased region" description="Basic and acidic residues" evidence="1">
    <location>
        <begin position="915"/>
        <end position="937"/>
    </location>
</feature>
<dbReference type="PROSITE" id="PS00972">
    <property type="entry name" value="USP_1"/>
    <property type="match status" value="1"/>
</dbReference>
<dbReference type="InterPro" id="IPR028889">
    <property type="entry name" value="USP"/>
</dbReference>
<dbReference type="InterPro" id="IPR050185">
    <property type="entry name" value="Ub_carboxyl-term_hydrolase"/>
</dbReference>
<name>A0A8J2SBV1_9STRA</name>
<evidence type="ECO:0000313" key="3">
    <source>
        <dbReference type="EMBL" id="CAH0367476.1"/>
    </source>
</evidence>
<dbReference type="SUPFAM" id="SSF54001">
    <property type="entry name" value="Cysteine proteinases"/>
    <property type="match status" value="1"/>
</dbReference>
<feature type="region of interest" description="Disordered" evidence="1">
    <location>
        <begin position="334"/>
        <end position="361"/>
    </location>
</feature>
<dbReference type="InterPro" id="IPR038765">
    <property type="entry name" value="Papain-like_cys_pep_sf"/>
</dbReference>
<dbReference type="Gene3D" id="3.90.70.10">
    <property type="entry name" value="Cysteine proteinases"/>
    <property type="match status" value="3"/>
</dbReference>
<feature type="region of interest" description="Disordered" evidence="1">
    <location>
        <begin position="735"/>
        <end position="769"/>
    </location>
</feature>
<dbReference type="Proteomes" id="UP000789595">
    <property type="component" value="Unassembled WGS sequence"/>
</dbReference>
<feature type="region of interest" description="Disordered" evidence="1">
    <location>
        <begin position="685"/>
        <end position="722"/>
    </location>
</feature>
<protein>
    <recommendedName>
        <fullName evidence="2">USP domain-containing protein</fullName>
    </recommendedName>
</protein>
<feature type="compositionally biased region" description="Polar residues" evidence="1">
    <location>
        <begin position="898"/>
        <end position="911"/>
    </location>
</feature>
<feature type="compositionally biased region" description="Low complexity" evidence="1">
    <location>
        <begin position="1001"/>
        <end position="1013"/>
    </location>
</feature>
<dbReference type="Pfam" id="PF00443">
    <property type="entry name" value="UCH"/>
    <property type="match status" value="2"/>
</dbReference>
<organism evidence="3 4">
    <name type="scientific">Pelagomonas calceolata</name>
    <dbReference type="NCBI Taxonomy" id="35677"/>
    <lineage>
        <taxon>Eukaryota</taxon>
        <taxon>Sar</taxon>
        <taxon>Stramenopiles</taxon>
        <taxon>Ochrophyta</taxon>
        <taxon>Pelagophyceae</taxon>
        <taxon>Pelagomonadales</taxon>
        <taxon>Pelagomonadaceae</taxon>
        <taxon>Pelagomonas</taxon>
    </lineage>
</organism>
<dbReference type="PANTHER" id="PTHR21646:SF46">
    <property type="entry name" value="UBIQUITIN CARBOXYL-TERMINAL HYDROLASE"/>
    <property type="match status" value="1"/>
</dbReference>
<feature type="region of interest" description="Disordered" evidence="1">
    <location>
        <begin position="819"/>
        <end position="1035"/>
    </location>
</feature>
<accession>A0A8J2SBV1</accession>
<feature type="region of interest" description="Disordered" evidence="1">
    <location>
        <begin position="80"/>
        <end position="150"/>
    </location>
</feature>
<feature type="region of interest" description="Disordered" evidence="1">
    <location>
        <begin position="564"/>
        <end position="601"/>
    </location>
</feature>
<dbReference type="PROSITE" id="PS00973">
    <property type="entry name" value="USP_2"/>
    <property type="match status" value="1"/>
</dbReference>
<feature type="compositionally biased region" description="Pro residues" evidence="1">
    <location>
        <begin position="9"/>
        <end position="18"/>
    </location>
</feature>
<feature type="compositionally biased region" description="Low complexity" evidence="1">
    <location>
        <begin position="19"/>
        <end position="29"/>
    </location>
</feature>
<dbReference type="InterPro" id="IPR001394">
    <property type="entry name" value="Peptidase_C19_UCH"/>
</dbReference>
<dbReference type="PANTHER" id="PTHR21646">
    <property type="entry name" value="UBIQUITIN CARBOXYL-TERMINAL HYDROLASE"/>
    <property type="match status" value="1"/>
</dbReference>
<keyword evidence="4" id="KW-1185">Reference proteome</keyword>
<dbReference type="OrthoDB" id="292964at2759"/>
<sequence length="1345" mass="151065">MYPASPNAPRSPAPPRSPGAPRSPYGGSPPRRKRRRGQRPARDATGLCNLGNTCYMNSVLQALVHVPPLRDFYVAPDTQRERADSMGSLGSLGDGPEHHATISPRTPPGLTARPRGSSVDNVIPGTPPRSQPLTQEVPATPPSRRPLARVNSPTGVGGMAALMTASEQVQNTDVVSLVNAGRIVEAAQAAGTVYGPPPPPPAPYMDRLARYNSMGSKGKVSEAFSQLATELTTGTSPYAVKPSHMKKVMARWRPDFQGYAQHDAHEFLAALLDGLHEDQNLVRERRRMVERRRKEREKRRLDDEAAAAAQAAMRALQPMSPTTELLNDVQAPVTPATETASPRPQDDDDDEQPPPPDSRIEELLGGKFASELVCDECRHQSVTHEQFVCVSLPLRRSQGEPPPRRVSVRVERSLAHQGSRTSFESVLVRRDAPISELLHATSASSGVPWNKLILADVWQNKVHRFFCATDPVDEVTQQDDVVAYEVSDPQAYYPWTARQPLWRRQLCVPYDDRVQGYHNREDARKESPLLATAVFNVGGTYYGEYNCSKEARACRFEVTGVSLLPPTQQEEPVQEEKHHTDSEDEDEKRPEPPPKSTLPNADVKIIFDFITGNGQQGAYSCEGTYDSTTREARVSPIRWIQRPDRNAVTMVPMTLRVCGGDDGTPTRLVGCVDQCGTVVAWAAGNREDPLEPSPWNQQLPPEEEDDSDADPPRRETARPAASIGIVLYHKLSDEPDDGYHRHRHPLRGTPTLVTMPRSFRDGNPGPNERQTYKLLYTMLTREEYHAEAHQEPPRYNYGRQPYAQRSSHFQPATYQIPARRQDVAPWQQRGQPRPVQRSRRRRIANETDDDEESQRSDAADVDDSLDGSNGYDPNTSYYVNRSPTPARESWGQDAPEWSPQQDTQTYGSRTQSYRSDYRDNDYDDERERSWDDGRYGEFDSGLKGGTADYYADDSPERNRRQKKRAGLNTAGVSNSYDDEVAGLTKRYRYGNDDDADDDASSSRSPSPQRNSSSRHWQRDNYYDQPPPRAPVLFFRTDKDGRYLSDDRMRCLTNTQIDDESSEEEEDDLQDNLNYYSGWPSRRRRWGDLPLLYSNDRNNPCQPSVEYLRCEWRDARSCDYIAGNPDGSRDRVEALAKDAARPSEPSETPLTVDKLLKLFASKERLDTADAWKCPGCEKRVRAVKRLRLAAPNPPVLVLHLKRFEMLGYHSAKLETPVAVPSNIPIDIGKYVGAAENESDELPSTRYYLCAVVNHFGTIEFGHYTAYARSRDDGCWRLFNDATVGVRDDDEVSQASRAPYLLFLLREDVAPAEWVRQGKLREAAAAEANAETDSYNTPVPAPQIPSI</sequence>
<dbReference type="GO" id="GO:0004843">
    <property type="term" value="F:cysteine-type deubiquitinase activity"/>
    <property type="evidence" value="ECO:0007669"/>
    <property type="project" value="InterPro"/>
</dbReference>
<proteinExistence type="predicted"/>
<feature type="domain" description="USP" evidence="2">
    <location>
        <begin position="45"/>
        <end position="1305"/>
    </location>
</feature>
<dbReference type="GO" id="GO:0016579">
    <property type="term" value="P:protein deubiquitination"/>
    <property type="evidence" value="ECO:0007669"/>
    <property type="project" value="InterPro"/>
</dbReference>